<evidence type="ECO:0000313" key="2">
    <source>
        <dbReference type="Proteomes" id="UP001501295"/>
    </source>
</evidence>
<dbReference type="InterPro" id="IPR029058">
    <property type="entry name" value="AB_hydrolase_fold"/>
</dbReference>
<keyword evidence="2" id="KW-1185">Reference proteome</keyword>
<reference evidence="2" key="1">
    <citation type="journal article" date="2019" name="Int. J. Syst. Evol. Microbiol.">
        <title>The Global Catalogue of Microorganisms (GCM) 10K type strain sequencing project: providing services to taxonomists for standard genome sequencing and annotation.</title>
        <authorList>
            <consortium name="The Broad Institute Genomics Platform"/>
            <consortium name="The Broad Institute Genome Sequencing Center for Infectious Disease"/>
            <person name="Wu L."/>
            <person name="Ma J."/>
        </authorList>
    </citation>
    <scope>NUCLEOTIDE SEQUENCE [LARGE SCALE GENOMIC DNA]</scope>
    <source>
        <strain evidence="2">JCM 18956</strain>
    </source>
</reference>
<evidence type="ECO:0000313" key="1">
    <source>
        <dbReference type="EMBL" id="GAA4681328.1"/>
    </source>
</evidence>
<accession>A0ABP8W4M7</accession>
<proteinExistence type="predicted"/>
<evidence type="ECO:0008006" key="3">
    <source>
        <dbReference type="Google" id="ProtNLM"/>
    </source>
</evidence>
<organism evidence="1 2">
    <name type="scientific">Frondihabitans cladoniiphilus</name>
    <dbReference type="NCBI Taxonomy" id="715785"/>
    <lineage>
        <taxon>Bacteria</taxon>
        <taxon>Bacillati</taxon>
        <taxon>Actinomycetota</taxon>
        <taxon>Actinomycetes</taxon>
        <taxon>Micrococcales</taxon>
        <taxon>Microbacteriaceae</taxon>
        <taxon>Frondihabitans</taxon>
    </lineage>
</organism>
<dbReference type="EMBL" id="BAABLM010000005">
    <property type="protein sequence ID" value="GAA4681328.1"/>
    <property type="molecule type" value="Genomic_DNA"/>
</dbReference>
<name>A0ABP8W4M7_9MICO</name>
<dbReference type="Proteomes" id="UP001501295">
    <property type="component" value="Unassembled WGS sequence"/>
</dbReference>
<sequence length="184" mass="19386">MVLAGRDEDADHYAELARHLTLNGYRVDVFSDVLREPDAIVRAVDDVLNDSAAEGPRFVIGSDAGATLAASLGTARSRRLDAVVLAGLATRGLQVATTGERVRLVPAARLLLPTLVFHGDADPVTDVADLASWAAALPRGSIRLIRGGGHDVVGGEARRSVFAALVLFLERHRAAAPVFSEAFG</sequence>
<dbReference type="SUPFAM" id="SSF53474">
    <property type="entry name" value="alpha/beta-Hydrolases"/>
    <property type="match status" value="1"/>
</dbReference>
<protein>
    <recommendedName>
        <fullName evidence="3">Alpha/beta hydrolase</fullName>
    </recommendedName>
</protein>
<comment type="caution">
    <text evidence="1">The sequence shown here is derived from an EMBL/GenBank/DDBJ whole genome shotgun (WGS) entry which is preliminary data.</text>
</comment>
<gene>
    <name evidence="1" type="ORF">GCM10025780_28380</name>
</gene>
<dbReference type="Gene3D" id="3.40.50.1820">
    <property type="entry name" value="alpha/beta hydrolase"/>
    <property type="match status" value="1"/>
</dbReference>